<dbReference type="HOGENOM" id="CLU_3314122_0_0_6"/>
<reference evidence="1 2" key="1">
    <citation type="journal article" date="2013" name="Genome Announc.">
        <title>Complete Genome Sequence of Glaciecola psychrophila Strain 170T.</title>
        <authorList>
            <person name="Yin J."/>
            <person name="Chen J."/>
            <person name="Liu G."/>
            <person name="Yu Y."/>
            <person name="Song L."/>
            <person name="Wang X."/>
            <person name="Qu X."/>
        </authorList>
    </citation>
    <scope>NUCLEOTIDE SEQUENCE [LARGE SCALE GENOMIC DNA]</scope>
    <source>
        <strain evidence="1 2">170</strain>
    </source>
</reference>
<sequence length="39" mass="4508">MRFVSNNRQNMLKGSVYSLIDYCELVECTGRCTQEYKAG</sequence>
<organism evidence="1 2">
    <name type="scientific">Paraglaciecola psychrophila 170</name>
    <dbReference type="NCBI Taxonomy" id="1129794"/>
    <lineage>
        <taxon>Bacteria</taxon>
        <taxon>Pseudomonadati</taxon>
        <taxon>Pseudomonadota</taxon>
        <taxon>Gammaproteobacteria</taxon>
        <taxon>Alteromonadales</taxon>
        <taxon>Alteromonadaceae</taxon>
        <taxon>Paraglaciecola</taxon>
    </lineage>
</organism>
<gene>
    <name evidence="1" type="ORF">C427_4281</name>
</gene>
<dbReference type="Proteomes" id="UP000011864">
    <property type="component" value="Chromosome"/>
</dbReference>
<dbReference type="STRING" id="1129794.C427_4281"/>
<accession>K7A7V4</accession>
<protein>
    <submittedName>
        <fullName evidence="1">Uncharacterized protein</fullName>
    </submittedName>
</protein>
<evidence type="ECO:0000313" key="2">
    <source>
        <dbReference type="Proteomes" id="UP000011864"/>
    </source>
</evidence>
<keyword evidence="2" id="KW-1185">Reference proteome</keyword>
<dbReference type="EMBL" id="CP003837">
    <property type="protein sequence ID" value="AGH46383.1"/>
    <property type="molecule type" value="Genomic_DNA"/>
</dbReference>
<dbReference type="KEGG" id="gps:C427_4281"/>
<dbReference type="AlphaFoldDB" id="K7A7V4"/>
<evidence type="ECO:0000313" key="1">
    <source>
        <dbReference type="EMBL" id="AGH46383.1"/>
    </source>
</evidence>
<proteinExistence type="predicted"/>
<name>K7A7V4_9ALTE</name>
<dbReference type="PATRIC" id="fig|1129794.4.peg.4261"/>